<dbReference type="Proteomes" id="UP001151760">
    <property type="component" value="Unassembled WGS sequence"/>
</dbReference>
<protein>
    <submittedName>
        <fullName evidence="1">Uncharacterized protein</fullName>
    </submittedName>
</protein>
<name>A0ABQ4Z788_9ASTR</name>
<organism evidence="1 2">
    <name type="scientific">Tanacetum coccineum</name>
    <dbReference type="NCBI Taxonomy" id="301880"/>
    <lineage>
        <taxon>Eukaryota</taxon>
        <taxon>Viridiplantae</taxon>
        <taxon>Streptophyta</taxon>
        <taxon>Embryophyta</taxon>
        <taxon>Tracheophyta</taxon>
        <taxon>Spermatophyta</taxon>
        <taxon>Magnoliopsida</taxon>
        <taxon>eudicotyledons</taxon>
        <taxon>Gunneridae</taxon>
        <taxon>Pentapetalae</taxon>
        <taxon>asterids</taxon>
        <taxon>campanulids</taxon>
        <taxon>Asterales</taxon>
        <taxon>Asteraceae</taxon>
        <taxon>Asteroideae</taxon>
        <taxon>Anthemideae</taxon>
        <taxon>Anthemidinae</taxon>
        <taxon>Tanacetum</taxon>
    </lineage>
</organism>
<accession>A0ABQ4Z788</accession>
<keyword evidence="2" id="KW-1185">Reference proteome</keyword>
<evidence type="ECO:0000313" key="1">
    <source>
        <dbReference type="EMBL" id="GJS85451.1"/>
    </source>
</evidence>
<comment type="caution">
    <text evidence="1">The sequence shown here is derived from an EMBL/GenBank/DDBJ whole genome shotgun (WGS) entry which is preliminary data.</text>
</comment>
<proteinExistence type="predicted"/>
<gene>
    <name evidence="1" type="ORF">Tco_0751992</name>
</gene>
<reference evidence="1" key="1">
    <citation type="journal article" date="2022" name="Int. J. Mol. Sci.">
        <title>Draft Genome of Tanacetum Coccineum: Genomic Comparison of Closely Related Tanacetum-Family Plants.</title>
        <authorList>
            <person name="Yamashiro T."/>
            <person name="Shiraishi A."/>
            <person name="Nakayama K."/>
            <person name="Satake H."/>
        </authorList>
    </citation>
    <scope>NUCLEOTIDE SEQUENCE</scope>
</reference>
<reference evidence="1" key="2">
    <citation type="submission" date="2022-01" db="EMBL/GenBank/DDBJ databases">
        <authorList>
            <person name="Yamashiro T."/>
            <person name="Shiraishi A."/>
            <person name="Satake H."/>
            <person name="Nakayama K."/>
        </authorList>
    </citation>
    <scope>NUCLEOTIDE SEQUENCE</scope>
</reference>
<evidence type="ECO:0000313" key="2">
    <source>
        <dbReference type="Proteomes" id="UP001151760"/>
    </source>
</evidence>
<sequence length="264" mass="30501">MTHDLSLGIVKFTNGTDEIAYKMPHKIEQFNSLSDLEKEHTKSVYFRNKEDKRRGVDYVMNKILGFYKECLELKPEYLTGLEEEEGVENRYMVTLVDGVLANGVVMIFEVDIAFYAIQGMEILSLMIRLRILSIILLISHAHLHNPNTCHTLVVSLAWETISEIERAFEDKQYQPEGILELFRKLHNDVQNIHEELAGYINTLNWKRPIVYYDDDDDEDYTIAITPVLTTKDPVDSLIMEDEHLETISATESDEVIKSSVENLV</sequence>
<dbReference type="EMBL" id="BQNB010011050">
    <property type="protein sequence ID" value="GJS85451.1"/>
    <property type="molecule type" value="Genomic_DNA"/>
</dbReference>